<feature type="domain" description="Stress-response A/B barrel" evidence="2">
    <location>
        <begin position="2"/>
        <end position="94"/>
    </location>
</feature>
<dbReference type="PANTHER" id="PTHR33178">
    <property type="match status" value="1"/>
</dbReference>
<dbReference type="AlphaFoldDB" id="A0A1G6GCU3"/>
<gene>
    <name evidence="3" type="ORF">GA0111570_10177</name>
</gene>
<reference evidence="3 4" key="1">
    <citation type="submission" date="2016-06" db="EMBL/GenBank/DDBJ databases">
        <authorList>
            <person name="Olsen C.W."/>
            <person name="Carey S."/>
            <person name="Hinshaw L."/>
            <person name="Karasin A.I."/>
        </authorList>
    </citation>
    <scope>NUCLEOTIDE SEQUENCE [LARGE SCALE GENOMIC DNA]</scope>
    <source>
        <strain evidence="3 4">LZ-22</strain>
    </source>
</reference>
<dbReference type="SUPFAM" id="SSF54909">
    <property type="entry name" value="Dimeric alpha+beta barrel"/>
    <property type="match status" value="1"/>
</dbReference>
<evidence type="ECO:0000313" key="3">
    <source>
        <dbReference type="EMBL" id="SDB79808.1"/>
    </source>
</evidence>
<proteinExistence type="predicted"/>
<dbReference type="PROSITE" id="PS51502">
    <property type="entry name" value="S_R_A_B_BARREL"/>
    <property type="match status" value="1"/>
</dbReference>
<dbReference type="SMART" id="SM00886">
    <property type="entry name" value="Dabb"/>
    <property type="match status" value="1"/>
</dbReference>
<sequence>MIRHMLLVRWKPEFPEAQRQDWLDKVRALPEKIETIRSLSVGADVLDGQRSWDHGLVADFDSLDDVRAYAVHPDHLPLIAISGPNTEAMASVDFTI</sequence>
<dbReference type="STRING" id="1577474.GA0111570_10177"/>
<evidence type="ECO:0000256" key="1">
    <source>
        <dbReference type="ARBA" id="ARBA00011738"/>
    </source>
</evidence>
<dbReference type="Pfam" id="PF07876">
    <property type="entry name" value="Dabb"/>
    <property type="match status" value="1"/>
</dbReference>
<dbReference type="InterPro" id="IPR013097">
    <property type="entry name" value="Dabb"/>
</dbReference>
<keyword evidence="4" id="KW-1185">Reference proteome</keyword>
<comment type="subunit">
    <text evidence="1">Homodimer.</text>
</comment>
<dbReference type="Gene3D" id="3.30.70.100">
    <property type="match status" value="1"/>
</dbReference>
<dbReference type="OrthoDB" id="6637496at2"/>
<protein>
    <submittedName>
        <fullName evidence="3">Stress responsive A/B Barrel Domain</fullName>
    </submittedName>
</protein>
<dbReference type="EMBL" id="FMYF01000001">
    <property type="protein sequence ID" value="SDB79808.1"/>
    <property type="molecule type" value="Genomic_DNA"/>
</dbReference>
<dbReference type="RefSeq" id="WP_092605246.1">
    <property type="nucleotide sequence ID" value="NZ_FMYF01000001.1"/>
</dbReference>
<evidence type="ECO:0000313" key="4">
    <source>
        <dbReference type="Proteomes" id="UP000199086"/>
    </source>
</evidence>
<evidence type="ECO:0000259" key="2">
    <source>
        <dbReference type="PROSITE" id="PS51502"/>
    </source>
</evidence>
<organism evidence="3 4">
    <name type="scientific">Raineyella antarctica</name>
    <dbReference type="NCBI Taxonomy" id="1577474"/>
    <lineage>
        <taxon>Bacteria</taxon>
        <taxon>Bacillati</taxon>
        <taxon>Actinomycetota</taxon>
        <taxon>Actinomycetes</taxon>
        <taxon>Propionibacteriales</taxon>
        <taxon>Propionibacteriaceae</taxon>
        <taxon>Raineyella</taxon>
    </lineage>
</organism>
<name>A0A1G6GCU3_9ACTN</name>
<dbReference type="PANTHER" id="PTHR33178:SF10">
    <property type="entry name" value="STRESS-RESPONSE A_B BARREL DOMAIN-CONTAINING PROTEIN"/>
    <property type="match status" value="1"/>
</dbReference>
<dbReference type="InterPro" id="IPR044662">
    <property type="entry name" value="HS1/DABB1-like"/>
</dbReference>
<dbReference type="InterPro" id="IPR011008">
    <property type="entry name" value="Dimeric_a/b-barrel"/>
</dbReference>
<dbReference type="Proteomes" id="UP000199086">
    <property type="component" value="Unassembled WGS sequence"/>
</dbReference>
<accession>A0A1G6GCU3</accession>